<organism evidence="1 2">
    <name type="scientific">Astrephomene gubernaculifera</name>
    <dbReference type="NCBI Taxonomy" id="47775"/>
    <lineage>
        <taxon>Eukaryota</taxon>
        <taxon>Viridiplantae</taxon>
        <taxon>Chlorophyta</taxon>
        <taxon>core chlorophytes</taxon>
        <taxon>Chlorophyceae</taxon>
        <taxon>CS clade</taxon>
        <taxon>Chlamydomonadales</taxon>
        <taxon>Astrephomenaceae</taxon>
        <taxon>Astrephomene</taxon>
    </lineage>
</organism>
<sequence length="216" mass="22207">GEPWADEVSSLLLGLLELSGRRYLGRSLLAEAAAGAAAAGASNSSSRQAAATDPATGAVAAAAAPVASPPVAEEERAGVFWEAPFPLLVQDDSPDALLEYVNRTGLQLLRLPSFQAATGGVSLAGLMDPQHPPSHTDWAWACSEALEKPERHSTIPILRLRIPSSSSSSSAPSSSPPTLVELVRVTVFAVDSLEGEPIGVALTAAEWRVLPGAGQG</sequence>
<feature type="non-terminal residue" evidence="1">
    <location>
        <position position="216"/>
    </location>
</feature>
<evidence type="ECO:0000313" key="2">
    <source>
        <dbReference type="Proteomes" id="UP001054857"/>
    </source>
</evidence>
<feature type="non-terminal residue" evidence="1">
    <location>
        <position position="1"/>
    </location>
</feature>
<comment type="caution">
    <text evidence="1">The sequence shown here is derived from an EMBL/GenBank/DDBJ whole genome shotgun (WGS) entry which is preliminary data.</text>
</comment>
<evidence type="ECO:0000313" key="1">
    <source>
        <dbReference type="EMBL" id="GFR42635.1"/>
    </source>
</evidence>
<reference evidence="1 2" key="1">
    <citation type="journal article" date="2021" name="Sci. Rep.">
        <title>Genome sequencing of the multicellular alga Astrephomene provides insights into convergent evolution of germ-soma differentiation.</title>
        <authorList>
            <person name="Yamashita S."/>
            <person name="Yamamoto K."/>
            <person name="Matsuzaki R."/>
            <person name="Suzuki S."/>
            <person name="Yamaguchi H."/>
            <person name="Hirooka S."/>
            <person name="Minakuchi Y."/>
            <person name="Miyagishima S."/>
            <person name="Kawachi M."/>
            <person name="Toyoda A."/>
            <person name="Nozaki H."/>
        </authorList>
    </citation>
    <scope>NUCLEOTIDE SEQUENCE [LARGE SCALE GENOMIC DNA]</scope>
    <source>
        <strain evidence="1 2">NIES-4017</strain>
    </source>
</reference>
<name>A0AAD3HJH5_9CHLO</name>
<keyword evidence="2" id="KW-1185">Reference proteome</keyword>
<dbReference type="EMBL" id="BMAR01000003">
    <property type="protein sequence ID" value="GFR42635.1"/>
    <property type="molecule type" value="Genomic_DNA"/>
</dbReference>
<dbReference type="AlphaFoldDB" id="A0AAD3HJH5"/>
<protein>
    <submittedName>
        <fullName evidence="1">Uncharacterized protein</fullName>
    </submittedName>
</protein>
<gene>
    <name evidence="1" type="ORF">Agub_g3571</name>
</gene>
<dbReference type="Proteomes" id="UP001054857">
    <property type="component" value="Unassembled WGS sequence"/>
</dbReference>
<proteinExistence type="predicted"/>
<accession>A0AAD3HJH5</accession>